<dbReference type="InterPro" id="IPR039072">
    <property type="entry name" value="ATP_synth_I_Bacilli"/>
</dbReference>
<evidence type="ECO:0000256" key="2">
    <source>
        <dbReference type="ARBA" id="ARBA00022475"/>
    </source>
</evidence>
<evidence type="ECO:0000256" key="1">
    <source>
        <dbReference type="ARBA" id="ARBA00004651"/>
    </source>
</evidence>
<keyword evidence="3 6" id="KW-0812">Transmembrane</keyword>
<dbReference type="EC" id="3.6.3.14" evidence="7"/>
<evidence type="ECO:0000256" key="3">
    <source>
        <dbReference type="ARBA" id="ARBA00022692"/>
    </source>
</evidence>
<feature type="transmembrane region" description="Helical" evidence="6">
    <location>
        <begin position="12"/>
        <end position="28"/>
    </location>
</feature>
<name>A0A2X4WG74_LEDLE</name>
<dbReference type="PANTHER" id="PTHR40035">
    <property type="entry name" value="ATP SYNTHASE PROTEIN I"/>
    <property type="match status" value="1"/>
</dbReference>
<dbReference type="GO" id="GO:0005886">
    <property type="term" value="C:plasma membrane"/>
    <property type="evidence" value="ECO:0007669"/>
    <property type="project" value="UniProtKB-SubCell"/>
</dbReference>
<dbReference type="Pfam" id="PF03899">
    <property type="entry name" value="ATP-synt_I"/>
    <property type="match status" value="1"/>
</dbReference>
<gene>
    <name evidence="7" type="primary">atpI</name>
    <name evidence="7" type="ORF">NCTC4824_03877</name>
</gene>
<feature type="transmembrane region" description="Helical" evidence="6">
    <location>
        <begin position="34"/>
        <end position="53"/>
    </location>
</feature>
<dbReference type="KEGG" id="blen:NCTC4824_03877"/>
<feature type="transmembrane region" description="Helical" evidence="6">
    <location>
        <begin position="69"/>
        <end position="89"/>
    </location>
</feature>
<keyword evidence="2" id="KW-1003">Cell membrane</keyword>
<dbReference type="STRING" id="1348624.GCA_001591545_03058"/>
<evidence type="ECO:0000256" key="4">
    <source>
        <dbReference type="ARBA" id="ARBA00022989"/>
    </source>
</evidence>
<dbReference type="RefSeq" id="WP_066143996.1">
    <property type="nucleotide sequence ID" value="NZ_CBCSGM010000004.1"/>
</dbReference>
<keyword evidence="4 6" id="KW-1133">Transmembrane helix</keyword>
<keyword evidence="8" id="KW-1185">Reference proteome</keyword>
<keyword evidence="7" id="KW-0378">Hydrolase</keyword>
<protein>
    <submittedName>
        <fullName evidence="7">ATP synthase F0 subunit I</fullName>
        <ecNumber evidence="7">3.6.3.14</ecNumber>
    </submittedName>
</protein>
<evidence type="ECO:0000256" key="6">
    <source>
        <dbReference type="SAM" id="Phobius"/>
    </source>
</evidence>
<dbReference type="Proteomes" id="UP000249134">
    <property type="component" value="Chromosome 1"/>
</dbReference>
<proteinExistence type="predicted"/>
<dbReference type="GO" id="GO:0016787">
    <property type="term" value="F:hydrolase activity"/>
    <property type="evidence" value="ECO:0007669"/>
    <property type="project" value="UniProtKB-KW"/>
</dbReference>
<dbReference type="AlphaFoldDB" id="A0A2X4WG74"/>
<dbReference type="InterPro" id="IPR005598">
    <property type="entry name" value="ATP_synth_I"/>
</dbReference>
<dbReference type="EMBL" id="LS483476">
    <property type="protein sequence ID" value="SQI63046.1"/>
    <property type="molecule type" value="Genomic_DNA"/>
</dbReference>
<accession>A0A2X4WG74</accession>
<evidence type="ECO:0000313" key="8">
    <source>
        <dbReference type="Proteomes" id="UP000249134"/>
    </source>
</evidence>
<organism evidence="7 8">
    <name type="scientific">Lederbergia lenta</name>
    <name type="common">Bacillus lentus</name>
    <dbReference type="NCBI Taxonomy" id="1467"/>
    <lineage>
        <taxon>Bacteria</taxon>
        <taxon>Bacillati</taxon>
        <taxon>Bacillota</taxon>
        <taxon>Bacilli</taxon>
        <taxon>Bacillales</taxon>
        <taxon>Bacillaceae</taxon>
        <taxon>Lederbergia</taxon>
    </lineage>
</organism>
<dbReference type="PANTHER" id="PTHR40035:SF1">
    <property type="entry name" value="ATP SYNTHASE PROTEIN I"/>
    <property type="match status" value="1"/>
</dbReference>
<evidence type="ECO:0000256" key="5">
    <source>
        <dbReference type="ARBA" id="ARBA00023136"/>
    </source>
</evidence>
<comment type="subcellular location">
    <subcellularLocation>
        <location evidence="1">Cell membrane</location>
        <topology evidence="1">Multi-pass membrane protein</topology>
    </subcellularLocation>
</comment>
<feature type="transmembrane region" description="Helical" evidence="6">
    <location>
        <begin position="95"/>
        <end position="117"/>
    </location>
</feature>
<keyword evidence="5 6" id="KW-0472">Membrane</keyword>
<evidence type="ECO:0000313" key="7">
    <source>
        <dbReference type="EMBL" id="SQI63046.1"/>
    </source>
</evidence>
<reference evidence="7 8" key="1">
    <citation type="submission" date="2018-06" db="EMBL/GenBank/DDBJ databases">
        <authorList>
            <consortium name="Pathogen Informatics"/>
            <person name="Doyle S."/>
        </authorList>
    </citation>
    <scope>NUCLEOTIDE SEQUENCE [LARGE SCALE GENOMIC DNA]</scope>
    <source>
        <strain evidence="7 8">NCTC4824</strain>
    </source>
</reference>
<sequence>MPELQQLFYRHCKYILYLLAIYFLGWGFTDYKTIFMGLILGTSVSLYNHWLLLRRTVRLGEAVAEGKKVYSMGTLMRMVAAIVAVYVAMKFPDVFHLISVIIGIVTVYAVIMIDFVVQQIFKSRK</sequence>